<dbReference type="OrthoDB" id="9803027at2"/>
<proteinExistence type="predicted"/>
<name>A0A261U0L8_9BORD</name>
<feature type="domain" description="Amidohydrolase-related" evidence="1">
    <location>
        <begin position="221"/>
        <end position="416"/>
    </location>
</feature>
<comment type="caution">
    <text evidence="2">The sequence shown here is derived from an EMBL/GenBank/DDBJ whole genome shotgun (WGS) entry which is preliminary data.</text>
</comment>
<dbReference type="GO" id="GO:0006145">
    <property type="term" value="P:purine nucleobase catabolic process"/>
    <property type="evidence" value="ECO:0007669"/>
    <property type="project" value="TreeGrafter"/>
</dbReference>
<dbReference type="InterPro" id="IPR011059">
    <property type="entry name" value="Metal-dep_hydrolase_composite"/>
</dbReference>
<organism evidence="2 3">
    <name type="scientific">Bordetella genomosp. 5</name>
    <dbReference type="NCBI Taxonomy" id="1395608"/>
    <lineage>
        <taxon>Bacteria</taxon>
        <taxon>Pseudomonadati</taxon>
        <taxon>Pseudomonadota</taxon>
        <taxon>Betaproteobacteria</taxon>
        <taxon>Burkholderiales</taxon>
        <taxon>Alcaligenaceae</taxon>
        <taxon>Bordetella</taxon>
    </lineage>
</organism>
<dbReference type="InterPro" id="IPR006680">
    <property type="entry name" value="Amidohydro-rel"/>
</dbReference>
<dbReference type="RefSeq" id="WP_094798560.1">
    <property type="nucleotide sequence ID" value="NZ_NEVP01000001.1"/>
</dbReference>
<dbReference type="Pfam" id="PF01979">
    <property type="entry name" value="Amidohydro_1"/>
    <property type="match status" value="1"/>
</dbReference>
<sequence>MTAPASLRIDNARLLDPASGRDAIGSLRVVDGRIAALGELTPGPNAERVVDARGRALLPGLIDLSVRLPDDSAASRAVLQAALRAGVTSLVLPAWHGATALTDAATLPAARALGAPGLPRVFACGLLHDGESRRADPAALARAGALSGALDPALPRDARVLRWLMQDAAQAGLPLWIRPHDPRFGAGVVAAGAYATRLGLPGVPLAAETQAVQLLLALQRETGARLHLTRLSSEAAVTLVRQARADGLSVTCDVSIQHLHLTELDIGFYDAHCHLRPPLRGQRDRAALAQGLADGTIAALCSDHAVLGPDDKIAPFAETAPGAAGVGLLFSLACKWALDSRLPLSRALACVTSGPAAVAGLAAGRLQVGAPADLCLADLDAEWFASPDALGAVNAATPFAGMMLPGRVCAAWVGGDPAWESPF</sequence>
<reference evidence="2 3" key="1">
    <citation type="submission" date="2017-05" db="EMBL/GenBank/DDBJ databases">
        <title>Complete and WGS of Bordetella genogroups.</title>
        <authorList>
            <person name="Spilker T."/>
            <person name="LiPuma J."/>
        </authorList>
    </citation>
    <scope>NUCLEOTIDE SEQUENCE [LARGE SCALE GENOMIC DNA]</scope>
    <source>
        <strain evidence="2 3">AU10456</strain>
    </source>
</reference>
<accession>A0A261U0L8</accession>
<dbReference type="EMBL" id="NEVP01000001">
    <property type="protein sequence ID" value="OZI55504.1"/>
    <property type="molecule type" value="Genomic_DNA"/>
</dbReference>
<dbReference type="GO" id="GO:0004038">
    <property type="term" value="F:allantoinase activity"/>
    <property type="evidence" value="ECO:0007669"/>
    <property type="project" value="TreeGrafter"/>
</dbReference>
<dbReference type="PANTHER" id="PTHR43668">
    <property type="entry name" value="ALLANTOINASE"/>
    <property type="match status" value="1"/>
</dbReference>
<dbReference type="AlphaFoldDB" id="A0A261U0L8"/>
<dbReference type="Gene3D" id="3.20.20.140">
    <property type="entry name" value="Metal-dependent hydrolases"/>
    <property type="match status" value="1"/>
</dbReference>
<dbReference type="SUPFAM" id="SSF51338">
    <property type="entry name" value="Composite domain of metallo-dependent hydrolases"/>
    <property type="match status" value="1"/>
</dbReference>
<evidence type="ECO:0000313" key="2">
    <source>
        <dbReference type="EMBL" id="OZI55504.1"/>
    </source>
</evidence>
<keyword evidence="3" id="KW-1185">Reference proteome</keyword>
<evidence type="ECO:0000259" key="1">
    <source>
        <dbReference type="Pfam" id="PF01979"/>
    </source>
</evidence>
<gene>
    <name evidence="2" type="ORF">CAL25_03675</name>
</gene>
<evidence type="ECO:0000313" key="3">
    <source>
        <dbReference type="Proteomes" id="UP000216913"/>
    </source>
</evidence>
<dbReference type="PANTHER" id="PTHR43668:SF2">
    <property type="entry name" value="ALLANTOINASE"/>
    <property type="match status" value="1"/>
</dbReference>
<dbReference type="Proteomes" id="UP000216913">
    <property type="component" value="Unassembled WGS sequence"/>
</dbReference>
<dbReference type="InterPro" id="IPR050138">
    <property type="entry name" value="DHOase/Allantoinase_Hydrolase"/>
</dbReference>
<protein>
    <recommendedName>
        <fullName evidence="1">Amidohydrolase-related domain-containing protein</fullName>
    </recommendedName>
</protein>
<dbReference type="InterPro" id="IPR032466">
    <property type="entry name" value="Metal_Hydrolase"/>
</dbReference>
<dbReference type="GO" id="GO:0005737">
    <property type="term" value="C:cytoplasm"/>
    <property type="evidence" value="ECO:0007669"/>
    <property type="project" value="TreeGrafter"/>
</dbReference>
<dbReference type="SUPFAM" id="SSF51556">
    <property type="entry name" value="Metallo-dependent hydrolases"/>
    <property type="match status" value="1"/>
</dbReference>